<evidence type="ECO:0000313" key="1">
    <source>
        <dbReference type="EMBL" id="AIF83907.1"/>
    </source>
</evidence>
<sequence length="122" mass="13935">MPLPYGALDYYQVHYIVQTGDDVNTQKFLARCEPITKGHFSEKRVVAVKWTGASAFADKLQQDERLTELLKQVLLHEREVRVDPLDGHVRIYGRWNHDENLKANPVMVEIADIIAGHIKAAL</sequence>
<name>A0A075MSY8_9ARCH</name>
<dbReference type="EMBL" id="CP007174">
    <property type="protein sequence ID" value="AIF83907.1"/>
    <property type="molecule type" value="Genomic_DNA"/>
</dbReference>
<gene>
    <name evidence="1" type="ORF">NTE_01847</name>
</gene>
<dbReference type="eggNOG" id="arCOG08726">
    <property type="taxonomic scope" value="Archaea"/>
</dbReference>
<proteinExistence type="predicted"/>
<organism evidence="1 2">
    <name type="scientific">Candidatus Nitrososphaera evergladensis SR1</name>
    <dbReference type="NCBI Taxonomy" id="1459636"/>
    <lineage>
        <taxon>Archaea</taxon>
        <taxon>Nitrososphaerota</taxon>
        <taxon>Nitrososphaeria</taxon>
        <taxon>Nitrososphaerales</taxon>
        <taxon>Nitrososphaeraceae</taxon>
        <taxon>Nitrososphaera</taxon>
    </lineage>
</organism>
<dbReference type="KEGG" id="nev:NTE_01847"/>
<accession>A0A075MSY8</accession>
<dbReference type="HOGENOM" id="CLU_2010013_0_0_2"/>
<evidence type="ECO:0000313" key="2">
    <source>
        <dbReference type="Proteomes" id="UP000028194"/>
    </source>
</evidence>
<protein>
    <submittedName>
        <fullName evidence="1">Uncharacterized protein</fullName>
    </submittedName>
</protein>
<keyword evidence="2" id="KW-1185">Reference proteome</keyword>
<dbReference type="AlphaFoldDB" id="A0A075MSY8"/>
<dbReference type="Proteomes" id="UP000028194">
    <property type="component" value="Chromosome"/>
</dbReference>
<dbReference type="STRING" id="1459636.NTE_01847"/>
<reference evidence="1 2" key="1">
    <citation type="journal article" date="2014" name="PLoS ONE">
        <title>Genome Sequence of Candidatus Nitrososphaera evergladensis from Group I.1b Enriched from Everglades Soil Reveals Novel Genomic Features of the Ammonia-Oxidizing Archaea.</title>
        <authorList>
            <person name="Zhalnina K.V."/>
            <person name="Dias R."/>
            <person name="Leonard M.T."/>
            <person name="Dorr de Quadros P."/>
            <person name="Camargo F.A."/>
            <person name="Drew J.C."/>
            <person name="Farmerie W.G."/>
            <person name="Daroub S.H."/>
            <person name="Triplett E.W."/>
        </authorList>
    </citation>
    <scope>NUCLEOTIDE SEQUENCE [LARGE SCALE GENOMIC DNA]</scope>
    <source>
        <strain evidence="1 2">SR1</strain>
    </source>
</reference>